<keyword evidence="3 6" id="KW-0228">DNA excision</keyword>
<evidence type="ECO:0000259" key="9">
    <source>
        <dbReference type="PROSITE" id="PS50151"/>
    </source>
</evidence>
<dbReference type="GO" id="GO:0009381">
    <property type="term" value="F:excinuclease ABC activity"/>
    <property type="evidence" value="ECO:0007669"/>
    <property type="project" value="UniProtKB-UniRule"/>
</dbReference>
<proteinExistence type="inferred from homology"/>
<comment type="caution">
    <text evidence="12">The sequence shown here is derived from an EMBL/GenBank/DDBJ whole genome shotgun (WGS) entry which is preliminary data.</text>
</comment>
<keyword evidence="4 6" id="KW-0267">Excision nuclease</keyword>
<evidence type="ECO:0000313" key="12">
    <source>
        <dbReference type="EMBL" id="GIH70008.1"/>
    </source>
</evidence>
<protein>
    <recommendedName>
        <fullName evidence="6">UvrABC system protein C</fullName>
        <shortName evidence="6">Protein UvrC</shortName>
    </recommendedName>
    <alternativeName>
        <fullName evidence="6">Excinuclease ABC subunit C</fullName>
    </alternativeName>
</protein>
<evidence type="ECO:0000256" key="4">
    <source>
        <dbReference type="ARBA" id="ARBA00022881"/>
    </source>
</evidence>
<comment type="subcellular location">
    <subcellularLocation>
        <location evidence="6">Cytoplasm</location>
    </subcellularLocation>
</comment>
<evidence type="ECO:0000256" key="6">
    <source>
        <dbReference type="HAMAP-Rule" id="MF_00203"/>
    </source>
</evidence>
<dbReference type="GO" id="GO:0009380">
    <property type="term" value="C:excinuclease repair complex"/>
    <property type="evidence" value="ECO:0007669"/>
    <property type="project" value="InterPro"/>
</dbReference>
<keyword evidence="1 6" id="KW-0963">Cytoplasm</keyword>
<comment type="function">
    <text evidence="6">The UvrABC repair system catalyzes the recognition and processing of DNA lesions. UvrC both incises the 5' and 3' sides of the lesion. The N-terminal half is responsible for the 3' incision and the C-terminal half is responsible for the 5' incision.</text>
</comment>
<dbReference type="Proteomes" id="UP000610966">
    <property type="component" value="Unassembled WGS sequence"/>
</dbReference>
<dbReference type="Pfam" id="PF22920">
    <property type="entry name" value="UvrC_RNaseH"/>
    <property type="match status" value="1"/>
</dbReference>
<dbReference type="SMART" id="SM00278">
    <property type="entry name" value="HhH1"/>
    <property type="match status" value="2"/>
</dbReference>
<evidence type="ECO:0000259" key="10">
    <source>
        <dbReference type="PROSITE" id="PS50164"/>
    </source>
</evidence>
<dbReference type="GO" id="GO:0006289">
    <property type="term" value="P:nucleotide-excision repair"/>
    <property type="evidence" value="ECO:0007669"/>
    <property type="project" value="UniProtKB-UniRule"/>
</dbReference>
<dbReference type="SUPFAM" id="SSF82771">
    <property type="entry name" value="GIY-YIG endonuclease"/>
    <property type="match status" value="1"/>
</dbReference>
<dbReference type="Pfam" id="PF08459">
    <property type="entry name" value="UvrC_RNaseH_dom"/>
    <property type="match status" value="1"/>
</dbReference>
<feature type="domain" description="UVR" evidence="9">
    <location>
        <begin position="208"/>
        <end position="243"/>
    </location>
</feature>
<keyword evidence="5 6" id="KW-0234">DNA repair</keyword>
<dbReference type="Gene3D" id="4.10.860.10">
    <property type="entry name" value="UVR domain"/>
    <property type="match status" value="1"/>
</dbReference>
<sequence>MADPATYRPAPGSIPESPGVYRFRDPGGRVIYVGKAKSLRQRLGSYFTDFAGLHPRTQTMLTTAASVDWTVVGTEVEALQLEYSWIKEYDPRFNVKYRDDKSYPYLAVTMGEDFPRVQVLRGAKRKGTRYFGPYSHAWAIRETVDLLLRVFPVRTCSAGVFKRAGQIGRPCLLGYIDKCSAPCVGRVTPEEHRAIAEDFCDFMAGNSGRFIKRLEREMREAAAAEEFERAARLRDDVQALQRALEKQAVVLGESIDCDVIALAEDALEAAVQVFYVRGGRIRGRRGWVVDKVEDATTGQLVELFLLQIYGEAAIPKEILVPAAPPDGEAVVELLSEQRGARVDLRVPQRGDKKSLMETVERNAKEALAQHRLRRASDLTTRSLALQEIADALGLDQAPLRVECYDVSHMQGSDVVASMVVFEDGLARKSEYRRFSIRSADGDVASIHEVIRRRFKRYLEERAVTGELDAADGEGGVDQDGREPGAGMPIDPETGRPRKFAYPPNLVVVDGGPAQAAAAQRALDELGVDDVAVCGLAKRLEEVWLPGDDQPVILPRTSEGLYLLQRVRDEAHRFAIAYHRSKRSKGLKESALDGVPGLGPARRQALLRHFGSVKRLRDAGPQEICQVPGIGPATAEAIVAALRGDRPAGDDGPAGDDRA</sequence>
<dbReference type="SUPFAM" id="SSF46600">
    <property type="entry name" value="C-terminal UvrC-binding domain of UvrB"/>
    <property type="match status" value="1"/>
</dbReference>
<dbReference type="InterPro" id="IPR003583">
    <property type="entry name" value="Hlx-hairpin-Hlx_DNA-bd_motif"/>
</dbReference>
<dbReference type="InterPro" id="IPR038476">
    <property type="entry name" value="UvrC_RNase_H_dom_sf"/>
</dbReference>
<dbReference type="EMBL" id="BOOG01000019">
    <property type="protein sequence ID" value="GIH70008.1"/>
    <property type="molecule type" value="Genomic_DNA"/>
</dbReference>
<dbReference type="GO" id="GO:0003677">
    <property type="term" value="F:DNA binding"/>
    <property type="evidence" value="ECO:0007669"/>
    <property type="project" value="UniProtKB-UniRule"/>
</dbReference>
<keyword evidence="13" id="KW-1185">Reference proteome</keyword>
<dbReference type="Gene3D" id="1.10.150.20">
    <property type="entry name" value="5' to 3' exonuclease, C-terminal subdomain"/>
    <property type="match status" value="1"/>
</dbReference>
<dbReference type="GO" id="GO:0009432">
    <property type="term" value="P:SOS response"/>
    <property type="evidence" value="ECO:0007669"/>
    <property type="project" value="UniProtKB-UniRule"/>
</dbReference>
<evidence type="ECO:0000259" key="11">
    <source>
        <dbReference type="PROSITE" id="PS50165"/>
    </source>
</evidence>
<dbReference type="InterPro" id="IPR001162">
    <property type="entry name" value="UvrC_RNase_H_dom"/>
</dbReference>
<dbReference type="Pfam" id="PF01541">
    <property type="entry name" value="GIY-YIG"/>
    <property type="match status" value="1"/>
</dbReference>
<dbReference type="Gene3D" id="3.30.420.340">
    <property type="entry name" value="UvrC, RNAse H endonuclease domain"/>
    <property type="match status" value="1"/>
</dbReference>
<dbReference type="PANTHER" id="PTHR30562">
    <property type="entry name" value="UVRC/OXIDOREDUCTASE"/>
    <property type="match status" value="1"/>
</dbReference>
<dbReference type="HAMAP" id="MF_00203">
    <property type="entry name" value="UvrC"/>
    <property type="match status" value="1"/>
</dbReference>
<dbReference type="CDD" id="cd10434">
    <property type="entry name" value="GIY-YIG_UvrC_Cho"/>
    <property type="match status" value="1"/>
</dbReference>
<name>A0A8J3VZF4_9ACTN</name>
<evidence type="ECO:0000256" key="8">
    <source>
        <dbReference type="SAM" id="MobiDB-lite"/>
    </source>
</evidence>
<dbReference type="InterPro" id="IPR004791">
    <property type="entry name" value="UvrC"/>
</dbReference>
<keyword evidence="7" id="KW-0175">Coiled coil</keyword>
<organism evidence="12 13">
    <name type="scientific">Sphaerimonospora thailandensis</name>
    <dbReference type="NCBI Taxonomy" id="795644"/>
    <lineage>
        <taxon>Bacteria</taxon>
        <taxon>Bacillati</taxon>
        <taxon>Actinomycetota</taxon>
        <taxon>Actinomycetes</taxon>
        <taxon>Streptosporangiales</taxon>
        <taxon>Streptosporangiaceae</taxon>
        <taxon>Sphaerimonospora</taxon>
    </lineage>
</organism>
<keyword evidence="6" id="KW-0742">SOS response</keyword>
<dbReference type="InterPro" id="IPR035901">
    <property type="entry name" value="GIY-YIG_endonuc_sf"/>
</dbReference>
<dbReference type="GO" id="GO:0005737">
    <property type="term" value="C:cytoplasm"/>
    <property type="evidence" value="ECO:0007669"/>
    <property type="project" value="UniProtKB-SubCell"/>
</dbReference>
<feature type="coiled-coil region" evidence="7">
    <location>
        <begin position="211"/>
        <end position="243"/>
    </location>
</feature>
<reference evidence="12" key="1">
    <citation type="submission" date="2021-01" db="EMBL/GenBank/DDBJ databases">
        <title>Whole genome shotgun sequence of Sphaerimonospora thailandensis NBRC 107569.</title>
        <authorList>
            <person name="Komaki H."/>
            <person name="Tamura T."/>
        </authorList>
    </citation>
    <scope>NUCLEOTIDE SEQUENCE</scope>
    <source>
        <strain evidence="12">NBRC 107569</strain>
    </source>
</reference>
<dbReference type="InterPro" id="IPR001943">
    <property type="entry name" value="UVR_dom"/>
</dbReference>
<dbReference type="RefSeq" id="WP_239089575.1">
    <property type="nucleotide sequence ID" value="NZ_BOOG01000019.1"/>
</dbReference>
<accession>A0A8J3VZF4</accession>
<dbReference type="InterPro" id="IPR047296">
    <property type="entry name" value="GIY-YIG_UvrC_Cho"/>
</dbReference>
<dbReference type="InterPro" id="IPR036876">
    <property type="entry name" value="UVR_dom_sf"/>
</dbReference>
<dbReference type="PANTHER" id="PTHR30562:SF1">
    <property type="entry name" value="UVRABC SYSTEM PROTEIN C"/>
    <property type="match status" value="1"/>
</dbReference>
<dbReference type="FunFam" id="3.40.1440.10:FF:000001">
    <property type="entry name" value="UvrABC system protein C"/>
    <property type="match status" value="1"/>
</dbReference>
<dbReference type="InterPro" id="IPR050066">
    <property type="entry name" value="UvrABC_protein_C"/>
</dbReference>
<comment type="subunit">
    <text evidence="6">Interacts with UvrB in an incision complex.</text>
</comment>
<evidence type="ECO:0000313" key="13">
    <source>
        <dbReference type="Proteomes" id="UP000610966"/>
    </source>
</evidence>
<dbReference type="AlphaFoldDB" id="A0A8J3VZF4"/>
<dbReference type="InterPro" id="IPR000305">
    <property type="entry name" value="GIY-YIG_endonuc"/>
</dbReference>
<dbReference type="Pfam" id="PF14520">
    <property type="entry name" value="HHH_5"/>
    <property type="match status" value="1"/>
</dbReference>
<evidence type="ECO:0000256" key="2">
    <source>
        <dbReference type="ARBA" id="ARBA00022763"/>
    </source>
</evidence>
<comment type="similarity">
    <text evidence="6">Belongs to the UvrC family.</text>
</comment>
<evidence type="ECO:0000256" key="5">
    <source>
        <dbReference type="ARBA" id="ARBA00023204"/>
    </source>
</evidence>
<dbReference type="SMART" id="SM00465">
    <property type="entry name" value="GIYc"/>
    <property type="match status" value="1"/>
</dbReference>
<dbReference type="PROSITE" id="PS50165">
    <property type="entry name" value="UVRC"/>
    <property type="match status" value="1"/>
</dbReference>
<feature type="domain" description="UvrC family homology region profile" evidence="11">
    <location>
        <begin position="259"/>
        <end position="522"/>
    </location>
</feature>
<feature type="domain" description="GIY-YIG" evidence="10">
    <location>
        <begin position="16"/>
        <end position="95"/>
    </location>
</feature>
<gene>
    <name evidence="6 12" type="primary">uvrC</name>
    <name evidence="12" type="ORF">Mth01_22610</name>
</gene>
<dbReference type="NCBIfam" id="TIGR00194">
    <property type="entry name" value="uvrC"/>
    <property type="match status" value="1"/>
</dbReference>
<dbReference type="Gene3D" id="3.40.1440.10">
    <property type="entry name" value="GIY-YIG endonuclease"/>
    <property type="match status" value="1"/>
</dbReference>
<keyword evidence="2 6" id="KW-0227">DNA damage</keyword>
<dbReference type="InterPro" id="IPR010994">
    <property type="entry name" value="RuvA_2-like"/>
</dbReference>
<evidence type="ECO:0000256" key="7">
    <source>
        <dbReference type="SAM" id="Coils"/>
    </source>
</evidence>
<dbReference type="SUPFAM" id="SSF47781">
    <property type="entry name" value="RuvA domain 2-like"/>
    <property type="match status" value="1"/>
</dbReference>
<feature type="region of interest" description="Disordered" evidence="8">
    <location>
        <begin position="469"/>
        <end position="496"/>
    </location>
</feature>
<evidence type="ECO:0000256" key="1">
    <source>
        <dbReference type="ARBA" id="ARBA00022490"/>
    </source>
</evidence>
<dbReference type="PROSITE" id="PS50151">
    <property type="entry name" value="UVR"/>
    <property type="match status" value="1"/>
</dbReference>
<dbReference type="PROSITE" id="PS50164">
    <property type="entry name" value="GIY_YIG"/>
    <property type="match status" value="1"/>
</dbReference>
<dbReference type="NCBIfam" id="NF001824">
    <property type="entry name" value="PRK00558.1-5"/>
    <property type="match status" value="1"/>
</dbReference>
<dbReference type="Pfam" id="PF02151">
    <property type="entry name" value="UVR"/>
    <property type="match status" value="1"/>
</dbReference>
<evidence type="ECO:0000256" key="3">
    <source>
        <dbReference type="ARBA" id="ARBA00022769"/>
    </source>
</evidence>